<keyword evidence="3 4" id="KW-0147">Chitin-binding</keyword>
<feature type="chain" id="PRO_5031193914" description="chitinase" evidence="6">
    <location>
        <begin position="23"/>
        <end position="1490"/>
    </location>
</feature>
<dbReference type="SMART" id="SM00636">
    <property type="entry name" value="Glyco_18"/>
    <property type="match status" value="1"/>
</dbReference>
<dbReference type="EC" id="3.2.1.14" evidence="2"/>
<dbReference type="SUPFAM" id="SSF51445">
    <property type="entry name" value="(Trans)glycosidases"/>
    <property type="match status" value="1"/>
</dbReference>
<evidence type="ECO:0000259" key="8">
    <source>
        <dbReference type="PROSITE" id="PS51910"/>
    </source>
</evidence>
<accession>A0A7U2FII4</accession>
<evidence type="ECO:0000313" key="10">
    <source>
        <dbReference type="Proteomes" id="UP000663193"/>
    </source>
</evidence>
<evidence type="ECO:0000256" key="2">
    <source>
        <dbReference type="ARBA" id="ARBA00012729"/>
    </source>
</evidence>
<dbReference type="EMBL" id="CP069040">
    <property type="protein sequence ID" value="QRD05004.1"/>
    <property type="molecule type" value="Genomic_DNA"/>
</dbReference>
<dbReference type="Pfam" id="PF00704">
    <property type="entry name" value="Glyco_hydro_18"/>
    <property type="match status" value="1"/>
</dbReference>
<keyword evidence="10" id="KW-1185">Reference proteome</keyword>
<keyword evidence="6" id="KW-0732">Signal</keyword>
<dbReference type="GO" id="GO:0008843">
    <property type="term" value="F:endochitinase activity"/>
    <property type="evidence" value="ECO:0007669"/>
    <property type="project" value="UniProtKB-EC"/>
</dbReference>
<dbReference type="CDD" id="cd00035">
    <property type="entry name" value="ChtBD1"/>
    <property type="match status" value="1"/>
</dbReference>
<dbReference type="InterPro" id="IPR017853">
    <property type="entry name" value="GH"/>
</dbReference>
<evidence type="ECO:0000256" key="6">
    <source>
        <dbReference type="SAM" id="SignalP"/>
    </source>
</evidence>
<sequence length="1490" mass="162227">MTLCSPLVLFLSVLSFSTAIQAQFIQRWLWSQTVNPAGQPVPLPYWHREANMQYGRVMFTRRRVVLEYNCDKMPAICMNANNWMNSAAATWPGRQANVFTWDIGHSRLNDRTNRLNSEMRRDLQCPSTWKGTALNPRCPEPNQPRVVPPLYNGAAGVTALKLPLINPTTGHYEMRIADGSDTPGGTLQESGRIYTCDEFPPASWVEGGVGTPGQNNPEGDGGPGTTFCAPMSRTCAANQAADPHDGRGSEQDWQGIIHGKLGATLTAIIGEEGNRLGQDYDDNSGIAFLFRAIANVNHPSAARVYYEDNGEYRDSINPGTSFRRRSLEEEGMLANATLLSAENLDQADLESMGFVSIDFVPNDSGSLTIKLPNGKQLAADDQEAYTDAIKSGMTNTTFTAYDYNSFASNSTSAHAPLLESESSDNQVPRINPIEDSIDILAIGTEYIRGSVYSSNSTQNATDAKNATDSKGTSSAKRITHRGAHQHFSHKRQAAPVEGPIQCGPGQPCLDGSCCNSDGKCGFKEHNCGAKCISNCDAKAMCGIDSADGKTPCGLKLCCSYYGWCGTETVHCIDPEPQFMKTSCQQGFGGCTIVPSPVCGKGSGTASKGRRVGYYQGWNSRERACDKVPPRLINTRGLTHLFYSFAFFDPTTFEMTPMNAADVPLYGEFTALKRNGLQTWIAVGGWSFNDEGPTYNAYSNMVSMRANRAAFISSLIRFMDTYGFQGADIDWEYPAEPKRGGRKEDTDNLVLLMKEMHEAFAGRYGSSLTIAPDYWYLRGFKPAAMQDYVDFMGFMSYDLHGPWDQDVKTLGSIVRPQTDITEINKNLKPLWFDGVDPAKINFRIAYYGRTYKLSDPSCDKMGCRFVVGAAGAPGKCTQFAGVLSNREIRQILKDDNSIKPYFNTTAMVKYFKYAGDSWVGYDDAETFAMKEEYANDRCLGGIMIWSVDFDDETGVGLGSANGFKSPESATVIPMAHTTVPRGQTFTINPGAATDVPRLPNGGTQNTPQGPEKCQQCSFFRLITSTCCGTGGSVGNPIAIQPNVPTPMDIPLPAGFTPDQSFRDSSGNVIPANQPLPREVIIPRGTTFTQPFLIPGGMSLRQGEGDDQNSNSSSLVWLSPEIWEDPNPEVQCLFPCTFVLPPWPSYTTTVDYPRITVTRSGTIQTILTFPPLTVSQWEPSTIIASASSRCTTDSCSGEDLRRTSSVSIRSTTTWPPVTWTDSGTVRTTYPPTATRTGGGQDPTGGGGGGGGNPPCLFPLFCPPGPPPLRLPSITVIWGPPKPTTTPCAYSAPGCPAPGSKPPRPGGLVVPPGLPPQEPEEVDPEEVCPLVLSTTKIRTVTAVVTVASTSTKFTQAPTPTLIRPSGPRFATPDWSKDELKCYDSGQRATRIHMINGVDRFCDAYKGRSLYASWYSGEIPFTPSCCDRNHEVVPISVIVSLEMHGGCQWDFDVNDCKRAFRRIIDECDTNGRDDKQGGRLVGNCVTFRADPNAQ</sequence>
<dbReference type="SUPFAM" id="SSF57016">
    <property type="entry name" value="Plant lectins/antimicrobial peptides"/>
    <property type="match status" value="1"/>
</dbReference>
<feature type="compositionally biased region" description="Gly residues" evidence="5">
    <location>
        <begin position="1234"/>
        <end position="1249"/>
    </location>
</feature>
<reference evidence="10" key="1">
    <citation type="journal article" date="2021" name="BMC Genomics">
        <title>Chromosome-level genome assembly and manually-curated proteome of model necrotroph Parastagonospora nodorum Sn15 reveals a genome-wide trove of candidate effector homologs, and redundancy of virulence-related functions within an accessory chromosome.</title>
        <authorList>
            <person name="Bertazzoni S."/>
            <person name="Jones D.A.B."/>
            <person name="Phan H.T."/>
            <person name="Tan K.-C."/>
            <person name="Hane J.K."/>
        </authorList>
    </citation>
    <scope>NUCLEOTIDE SEQUENCE [LARGE SCALE GENOMIC DNA]</scope>
    <source>
        <strain evidence="10">SN15 / ATCC MYA-4574 / FGSC 10173)</strain>
    </source>
</reference>
<dbReference type="VEuPathDB" id="FungiDB:JI435_109260"/>
<comment type="caution">
    <text evidence="4">Lacks conserved residue(s) required for the propagation of feature annotation.</text>
</comment>
<dbReference type="Gene3D" id="3.30.60.10">
    <property type="entry name" value="Endochitinase-like"/>
    <property type="match status" value="1"/>
</dbReference>
<feature type="domain" description="GH18" evidence="8">
    <location>
        <begin position="608"/>
        <end position="965"/>
    </location>
</feature>
<dbReference type="InterPro" id="IPR050314">
    <property type="entry name" value="Glycosyl_Hydrlase_18"/>
</dbReference>
<feature type="compositionally biased region" description="Polar residues" evidence="5">
    <location>
        <begin position="455"/>
        <end position="476"/>
    </location>
</feature>
<dbReference type="InterPro" id="IPR001223">
    <property type="entry name" value="Glyco_hydro18_cat"/>
</dbReference>
<dbReference type="GO" id="GO:0008061">
    <property type="term" value="F:chitin binding"/>
    <property type="evidence" value="ECO:0007669"/>
    <property type="project" value="UniProtKB-UniRule"/>
</dbReference>
<dbReference type="PROSITE" id="PS50941">
    <property type="entry name" value="CHIT_BIND_I_2"/>
    <property type="match status" value="1"/>
</dbReference>
<evidence type="ECO:0000313" key="9">
    <source>
        <dbReference type="EMBL" id="QRD05004.1"/>
    </source>
</evidence>
<dbReference type="Proteomes" id="UP000663193">
    <property type="component" value="Chromosome 18"/>
</dbReference>
<feature type="disulfide bond" evidence="4">
    <location>
        <begin position="557"/>
        <end position="571"/>
    </location>
</feature>
<dbReference type="InterPro" id="IPR011583">
    <property type="entry name" value="Chitinase_II/V-like_cat"/>
</dbReference>
<dbReference type="InterPro" id="IPR036861">
    <property type="entry name" value="Endochitinase-like_sf"/>
</dbReference>
<dbReference type="PANTHER" id="PTHR11177">
    <property type="entry name" value="CHITINASE"/>
    <property type="match status" value="1"/>
</dbReference>
<evidence type="ECO:0000256" key="3">
    <source>
        <dbReference type="ARBA" id="ARBA00022669"/>
    </source>
</evidence>
<dbReference type="PANTHER" id="PTHR11177:SF317">
    <property type="entry name" value="CHITINASE 12-RELATED"/>
    <property type="match status" value="1"/>
</dbReference>
<feature type="signal peptide" evidence="6">
    <location>
        <begin position="1"/>
        <end position="22"/>
    </location>
</feature>
<keyword evidence="4" id="KW-1015">Disulfide bond</keyword>
<comment type="similarity">
    <text evidence="1">Belongs to the glycosyl hydrolase 18 family. Chitinase class V subfamily.</text>
</comment>
<dbReference type="InterPro" id="IPR001002">
    <property type="entry name" value="Chitin-bd_1"/>
</dbReference>
<proteinExistence type="inferred from homology"/>
<dbReference type="SUPFAM" id="SSF54556">
    <property type="entry name" value="Chitinase insertion domain"/>
    <property type="match status" value="1"/>
</dbReference>
<name>A0A7U2FII4_PHANO</name>
<dbReference type="GO" id="GO:0005975">
    <property type="term" value="P:carbohydrate metabolic process"/>
    <property type="evidence" value="ECO:0007669"/>
    <property type="project" value="InterPro"/>
</dbReference>
<gene>
    <name evidence="9" type="ORF">JI435_109260</name>
</gene>
<evidence type="ECO:0000256" key="5">
    <source>
        <dbReference type="SAM" id="MobiDB-lite"/>
    </source>
</evidence>
<dbReference type="Gene3D" id="3.20.20.80">
    <property type="entry name" value="Glycosidases"/>
    <property type="match status" value="1"/>
</dbReference>
<evidence type="ECO:0000256" key="4">
    <source>
        <dbReference type="PROSITE-ProRule" id="PRU00261"/>
    </source>
</evidence>
<dbReference type="Gene3D" id="3.10.50.10">
    <property type="match status" value="1"/>
</dbReference>
<feature type="compositionally biased region" description="Polar residues" evidence="5">
    <location>
        <begin position="1217"/>
        <end position="1233"/>
    </location>
</feature>
<organism evidence="9 10">
    <name type="scientific">Phaeosphaeria nodorum (strain SN15 / ATCC MYA-4574 / FGSC 10173)</name>
    <name type="common">Glume blotch fungus</name>
    <name type="synonym">Parastagonospora nodorum</name>
    <dbReference type="NCBI Taxonomy" id="321614"/>
    <lineage>
        <taxon>Eukaryota</taxon>
        <taxon>Fungi</taxon>
        <taxon>Dikarya</taxon>
        <taxon>Ascomycota</taxon>
        <taxon>Pezizomycotina</taxon>
        <taxon>Dothideomycetes</taxon>
        <taxon>Pleosporomycetidae</taxon>
        <taxon>Pleosporales</taxon>
        <taxon>Pleosporineae</taxon>
        <taxon>Phaeosphaeriaceae</taxon>
        <taxon>Parastagonospora</taxon>
    </lineage>
</organism>
<dbReference type="PROSITE" id="PS51910">
    <property type="entry name" value="GH18_2"/>
    <property type="match status" value="1"/>
</dbReference>
<evidence type="ECO:0000256" key="1">
    <source>
        <dbReference type="ARBA" id="ARBA00008682"/>
    </source>
</evidence>
<feature type="disulfide bond" evidence="4">
    <location>
        <begin position="552"/>
        <end position="564"/>
    </location>
</feature>
<feature type="compositionally biased region" description="Basic residues" evidence="5">
    <location>
        <begin position="477"/>
        <end position="492"/>
    </location>
</feature>
<feature type="region of interest" description="Disordered" evidence="5">
    <location>
        <begin position="1212"/>
        <end position="1249"/>
    </location>
</feature>
<feature type="domain" description="Chitin-binding type-1" evidence="7">
    <location>
        <begin position="538"/>
        <end position="592"/>
    </location>
</feature>
<feature type="region of interest" description="Disordered" evidence="5">
    <location>
        <begin position="455"/>
        <end position="495"/>
    </location>
</feature>
<evidence type="ECO:0000259" key="7">
    <source>
        <dbReference type="PROSITE" id="PS50941"/>
    </source>
</evidence>
<dbReference type="OrthoDB" id="73875at2759"/>
<dbReference type="InterPro" id="IPR029070">
    <property type="entry name" value="Chitinase_insertion_sf"/>
</dbReference>
<protein>
    <recommendedName>
        <fullName evidence="2">chitinase</fullName>
        <ecNumber evidence="2">3.2.1.14</ecNumber>
    </recommendedName>
</protein>